<evidence type="ECO:0000313" key="3">
    <source>
        <dbReference type="Proteomes" id="UP000515908"/>
    </source>
</evidence>
<feature type="region of interest" description="Disordered" evidence="1">
    <location>
        <begin position="58"/>
        <end position="77"/>
    </location>
</feature>
<dbReference type="Proteomes" id="UP000515908">
    <property type="component" value="Chromosome 10"/>
</dbReference>
<accession>A0A7G2CDZ7</accession>
<evidence type="ECO:0000256" key="1">
    <source>
        <dbReference type="SAM" id="MobiDB-lite"/>
    </source>
</evidence>
<dbReference type="VEuPathDB" id="TriTrypDB:ADEAN_000555600"/>
<feature type="compositionally biased region" description="Polar residues" evidence="1">
    <location>
        <begin position="59"/>
        <end position="77"/>
    </location>
</feature>
<organism evidence="2 3">
    <name type="scientific">Angomonas deanei</name>
    <dbReference type="NCBI Taxonomy" id="59799"/>
    <lineage>
        <taxon>Eukaryota</taxon>
        <taxon>Discoba</taxon>
        <taxon>Euglenozoa</taxon>
        <taxon>Kinetoplastea</taxon>
        <taxon>Metakinetoplastina</taxon>
        <taxon>Trypanosomatida</taxon>
        <taxon>Trypanosomatidae</taxon>
        <taxon>Strigomonadinae</taxon>
        <taxon>Angomonas</taxon>
    </lineage>
</organism>
<dbReference type="OrthoDB" id="271379at2759"/>
<dbReference type="AlphaFoldDB" id="A0A7G2CDZ7"/>
<evidence type="ECO:0000313" key="2">
    <source>
        <dbReference type="EMBL" id="CAD2218070.1"/>
    </source>
</evidence>
<dbReference type="EMBL" id="LR877154">
    <property type="protein sequence ID" value="CAD2218070.1"/>
    <property type="molecule type" value="Genomic_DNA"/>
</dbReference>
<gene>
    <name evidence="2" type="ORF">ADEAN_000555600</name>
</gene>
<proteinExistence type="predicted"/>
<sequence length="560" mass="62444">MNALWGTFCEQIKQSGYTVDDLYYCNEELFKSIVDEIGAYTPAQARSLQQEWRERIRKQTASNVSGNPPTSSADGSRYATTNLSHHFREIPLDSTPSSPAAKPAFTLEEVYQRAQHLLRDTSKNTAVPAGMDEMILIEHSSESLANFERKSQELFGPPQRHLLFKLCRAAALSRIERAARTGSSALLRGTDDTDALSTSAIVLYQDIAHTLGADLADIVSSGGALVACEVLVGRSRAVTDREAQNLNNFSMSQCSEMLTEAGYDSLSIQTHSAVAVYSEVQVLPRYVIRFDIVPSRSRQSPPRQPPSAVVVEPRGQAAKPHSSIFEASTTCLVHPGKEVEFWSPGEKRLLCSLCLYYDGYSQENCVPIVEATRAEAPRLERWVGNSLTFMKEINGVFDLFDAAADDIRTADETLESEVKQTFSKMRSRLDAMEKEMLREARSFSRQKEQDVMASREDVSSVVEEIQSLLNEIEEPLRIYRAGTVDMQVCVSILRSTQKAFGVWEPVTVAPYEKVDRNESRLRDLAQVLNSTFSLQTSAGSIELPETIDINYLKNDCDETK</sequence>
<keyword evidence="3" id="KW-1185">Reference proteome</keyword>
<name>A0A7G2CDZ7_9TRYP</name>
<reference evidence="2 3" key="1">
    <citation type="submission" date="2020-08" db="EMBL/GenBank/DDBJ databases">
        <authorList>
            <person name="Newling K."/>
            <person name="Davey J."/>
            <person name="Forrester S."/>
        </authorList>
    </citation>
    <scope>NUCLEOTIDE SEQUENCE [LARGE SCALE GENOMIC DNA]</scope>
    <source>
        <strain evidence="3">Crithidia deanei Carvalho (ATCC PRA-265)</strain>
    </source>
</reference>
<dbReference type="SUPFAM" id="SSF57845">
    <property type="entry name" value="B-box zinc-binding domain"/>
    <property type="match status" value="1"/>
</dbReference>
<protein>
    <submittedName>
        <fullName evidence="2">Uncharacterized protein</fullName>
    </submittedName>
</protein>